<evidence type="ECO:0000313" key="2">
    <source>
        <dbReference type="Proteomes" id="UP000663859"/>
    </source>
</evidence>
<name>A0A8J2BJ19_9BACT</name>
<accession>A0A8J2BJ19</accession>
<protein>
    <submittedName>
        <fullName evidence="1">Uncharacterized protein</fullName>
    </submittedName>
</protein>
<evidence type="ECO:0000313" key="1">
    <source>
        <dbReference type="EMBL" id="CAF0689935.1"/>
    </source>
</evidence>
<organism evidence="1 2">
    <name type="scientific">Candidatus Methylacidithermus pantelleriae</name>
    <dbReference type="NCBI Taxonomy" id="2744239"/>
    <lineage>
        <taxon>Bacteria</taxon>
        <taxon>Pseudomonadati</taxon>
        <taxon>Verrucomicrobiota</taxon>
        <taxon>Methylacidiphilae</taxon>
        <taxon>Methylacidiphilales</taxon>
        <taxon>Methylacidiphilaceae</taxon>
        <taxon>Candidatus Methylacidithermus</taxon>
    </lineage>
</organism>
<dbReference type="EMBL" id="CAJNOB010000001">
    <property type="protein sequence ID" value="CAF0689935.1"/>
    <property type="molecule type" value="Genomic_DNA"/>
</dbReference>
<gene>
    <name evidence="1" type="ORF">MPNT_10441</name>
</gene>
<keyword evidence="2" id="KW-1185">Reference proteome</keyword>
<reference evidence="1" key="1">
    <citation type="submission" date="2021-02" db="EMBL/GenBank/DDBJ databases">
        <authorList>
            <person name="Cremers G."/>
            <person name="Picone N."/>
        </authorList>
    </citation>
    <scope>NUCLEOTIDE SEQUENCE</scope>
    <source>
        <strain evidence="1">PQ17</strain>
    </source>
</reference>
<dbReference type="Proteomes" id="UP000663859">
    <property type="component" value="Unassembled WGS sequence"/>
</dbReference>
<comment type="caution">
    <text evidence="1">The sequence shown here is derived from an EMBL/GenBank/DDBJ whole genome shotgun (WGS) entry which is preliminary data.</text>
</comment>
<dbReference type="RefSeq" id="WP_174581840.1">
    <property type="nucleotide sequence ID" value="NZ_CAJNOB010000001.1"/>
</dbReference>
<dbReference type="AlphaFoldDB" id="A0A8J2BJ19"/>
<proteinExistence type="predicted"/>
<sequence>MSETGVGAGEKKTLFGGPLQGTTFVFYHLGRVYFKGKEPEGLARYGQSRDHRGDRRLVFLLDCDACSEEFRLLVKLFRGNRSDSKSLLGLLVTLQGWLGIEERTFAFDGGWKKPWELGSAESGEGLRISLELREAKLQEPLSKSSQKIGSFGLPTGVTLRRRKGMGLDR</sequence>